<gene>
    <name evidence="2" type="ORF">G3446_20210</name>
</gene>
<dbReference type="CDD" id="cd00038">
    <property type="entry name" value="CAP_ED"/>
    <property type="match status" value="1"/>
</dbReference>
<keyword evidence="3" id="KW-1185">Reference proteome</keyword>
<reference evidence="2 3" key="1">
    <citation type="submission" date="2020-02" db="EMBL/GenBank/DDBJ databases">
        <title>Genome sequences of Thiorhodococcus mannitoliphagus and Thiorhodococcus minor, purple sulfur photosynthetic bacteria in the gammaproteobacterial family, Chromatiaceae.</title>
        <authorList>
            <person name="Aviles F.A."/>
            <person name="Meyer T.E."/>
            <person name="Kyndt J.A."/>
        </authorList>
    </citation>
    <scope>NUCLEOTIDE SEQUENCE [LARGE SCALE GENOMIC DNA]</scope>
    <source>
        <strain evidence="2 3">DSM 11518</strain>
    </source>
</reference>
<dbReference type="InterPro" id="IPR014710">
    <property type="entry name" value="RmlC-like_jellyroll"/>
</dbReference>
<dbReference type="EMBL" id="JAAIJQ010000077">
    <property type="protein sequence ID" value="NEV64180.1"/>
    <property type="molecule type" value="Genomic_DNA"/>
</dbReference>
<proteinExistence type="predicted"/>
<dbReference type="SUPFAM" id="SSF51206">
    <property type="entry name" value="cAMP-binding domain-like"/>
    <property type="match status" value="1"/>
</dbReference>
<accession>A0A6M0K382</accession>
<protein>
    <submittedName>
        <fullName evidence="2">Cyclic nucleotide-binding domain-containing protein</fullName>
    </submittedName>
</protein>
<dbReference type="AlphaFoldDB" id="A0A6M0K382"/>
<dbReference type="SMART" id="SM00100">
    <property type="entry name" value="cNMP"/>
    <property type="match status" value="1"/>
</dbReference>
<organism evidence="2 3">
    <name type="scientific">Thiorhodococcus minor</name>
    <dbReference type="NCBI Taxonomy" id="57489"/>
    <lineage>
        <taxon>Bacteria</taxon>
        <taxon>Pseudomonadati</taxon>
        <taxon>Pseudomonadota</taxon>
        <taxon>Gammaproteobacteria</taxon>
        <taxon>Chromatiales</taxon>
        <taxon>Chromatiaceae</taxon>
        <taxon>Thiorhodococcus</taxon>
    </lineage>
</organism>
<dbReference type="InterPro" id="IPR018490">
    <property type="entry name" value="cNMP-bd_dom_sf"/>
</dbReference>
<evidence type="ECO:0000259" key="1">
    <source>
        <dbReference type="PROSITE" id="PS50042"/>
    </source>
</evidence>
<comment type="caution">
    <text evidence="2">The sequence shown here is derived from an EMBL/GenBank/DDBJ whole genome shotgun (WGS) entry which is preliminary data.</text>
</comment>
<dbReference type="InterPro" id="IPR000595">
    <property type="entry name" value="cNMP-bd_dom"/>
</dbReference>
<dbReference type="Gene3D" id="2.60.120.10">
    <property type="entry name" value="Jelly Rolls"/>
    <property type="match status" value="1"/>
</dbReference>
<dbReference type="PROSITE" id="PS50042">
    <property type="entry name" value="CNMP_BINDING_3"/>
    <property type="match status" value="1"/>
</dbReference>
<dbReference type="Proteomes" id="UP000483379">
    <property type="component" value="Unassembled WGS sequence"/>
</dbReference>
<dbReference type="Pfam" id="PF00027">
    <property type="entry name" value="cNMP_binding"/>
    <property type="match status" value="1"/>
</dbReference>
<evidence type="ECO:0000313" key="2">
    <source>
        <dbReference type="EMBL" id="NEV64180.1"/>
    </source>
</evidence>
<name>A0A6M0K382_9GAMM</name>
<feature type="domain" description="Cyclic nucleotide-binding" evidence="1">
    <location>
        <begin position="13"/>
        <end position="82"/>
    </location>
</feature>
<evidence type="ECO:0000313" key="3">
    <source>
        <dbReference type="Proteomes" id="UP000483379"/>
    </source>
</evidence>
<sequence>MEGLERLLAEHPFFRDMSQRARDLIAGCAANRVFHDGERLLREGDQADVFYLVRHGAVAVEVQAPGRKPLVLETLGDGEVLGWSWLVPPYRVQFDGRAVGLVRALAMDAKCLRGKCAKDPALGYEFLSHFVGVMAERLTAARLQMLDIYGHPGDYMEMSQGLTGEDSAPAKPSPTGG</sequence>